<reference evidence="1" key="1">
    <citation type="submission" date="2023-03" db="EMBL/GenBank/DDBJ databases">
        <title>Massive genome expansion in bonnet fungi (Mycena s.s.) driven by repeated elements and novel gene families across ecological guilds.</title>
        <authorList>
            <consortium name="Lawrence Berkeley National Laboratory"/>
            <person name="Harder C.B."/>
            <person name="Miyauchi S."/>
            <person name="Viragh M."/>
            <person name="Kuo A."/>
            <person name="Thoen E."/>
            <person name="Andreopoulos B."/>
            <person name="Lu D."/>
            <person name="Skrede I."/>
            <person name="Drula E."/>
            <person name="Henrissat B."/>
            <person name="Morin E."/>
            <person name="Kohler A."/>
            <person name="Barry K."/>
            <person name="LaButti K."/>
            <person name="Morin E."/>
            <person name="Salamov A."/>
            <person name="Lipzen A."/>
            <person name="Mereny Z."/>
            <person name="Hegedus B."/>
            <person name="Baldrian P."/>
            <person name="Stursova M."/>
            <person name="Weitz H."/>
            <person name="Taylor A."/>
            <person name="Grigoriev I.V."/>
            <person name="Nagy L.G."/>
            <person name="Martin F."/>
            <person name="Kauserud H."/>
        </authorList>
    </citation>
    <scope>NUCLEOTIDE SEQUENCE</scope>
    <source>
        <strain evidence="1">9144</strain>
    </source>
</reference>
<gene>
    <name evidence="1" type="ORF">GGX14DRAFT_374496</name>
</gene>
<evidence type="ECO:0000313" key="1">
    <source>
        <dbReference type="EMBL" id="KAJ7198103.1"/>
    </source>
</evidence>
<dbReference type="EMBL" id="JARJCW010000074">
    <property type="protein sequence ID" value="KAJ7198103.1"/>
    <property type="molecule type" value="Genomic_DNA"/>
</dbReference>
<proteinExistence type="predicted"/>
<keyword evidence="2" id="KW-1185">Reference proteome</keyword>
<dbReference type="Proteomes" id="UP001219525">
    <property type="component" value="Unassembled WGS sequence"/>
</dbReference>
<organism evidence="1 2">
    <name type="scientific">Mycena pura</name>
    <dbReference type="NCBI Taxonomy" id="153505"/>
    <lineage>
        <taxon>Eukaryota</taxon>
        <taxon>Fungi</taxon>
        <taxon>Dikarya</taxon>
        <taxon>Basidiomycota</taxon>
        <taxon>Agaricomycotina</taxon>
        <taxon>Agaricomycetes</taxon>
        <taxon>Agaricomycetidae</taxon>
        <taxon>Agaricales</taxon>
        <taxon>Marasmiineae</taxon>
        <taxon>Mycenaceae</taxon>
        <taxon>Mycena</taxon>
    </lineage>
</organism>
<sequence length="184" mass="20125">MTTNVAIVDERDPLLHYTGSWQDAGSAEEFNGTTRYSTTQGSTVSFTFVGTSISVFGTVAKEPPPQASMEFMIDNSIQGTYTSPSDLTADVHHETLYTSPALSSGTHTLVITQTTALAAPVIYLDYIMYNPTSTDVGQYFIDDRDPRIQYDPPWTFFGSDLDFQHTSQVSPSMGASFTLQFDGA</sequence>
<name>A0AAD6UYZ1_9AGAR</name>
<dbReference type="Gene3D" id="2.60.120.260">
    <property type="entry name" value="Galactose-binding domain-like"/>
    <property type="match status" value="1"/>
</dbReference>
<dbReference type="AlphaFoldDB" id="A0AAD6UYZ1"/>
<protein>
    <submittedName>
        <fullName evidence="1">Uncharacterized protein</fullName>
    </submittedName>
</protein>
<evidence type="ECO:0000313" key="2">
    <source>
        <dbReference type="Proteomes" id="UP001219525"/>
    </source>
</evidence>
<accession>A0AAD6UYZ1</accession>
<comment type="caution">
    <text evidence="1">The sequence shown here is derived from an EMBL/GenBank/DDBJ whole genome shotgun (WGS) entry which is preliminary data.</text>
</comment>